<organism evidence="1 2">
    <name type="scientific">Prevotella heparinolytica</name>
    <dbReference type="NCBI Taxonomy" id="28113"/>
    <lineage>
        <taxon>Bacteria</taxon>
        <taxon>Pseudomonadati</taxon>
        <taxon>Bacteroidota</taxon>
        <taxon>Bacteroidia</taxon>
        <taxon>Bacteroidales</taxon>
        <taxon>Bacteroidaceae</taxon>
        <taxon>Bacteroides</taxon>
    </lineage>
</organism>
<accession>A0A4R2LM15</accession>
<dbReference type="AlphaFoldDB" id="A0A4R2LM15"/>
<name>A0A4R2LM15_9BACE</name>
<comment type="caution">
    <text evidence="1">The sequence shown here is derived from an EMBL/GenBank/DDBJ whole genome shotgun (WGS) entry which is preliminary data.</text>
</comment>
<dbReference type="Proteomes" id="UP000295600">
    <property type="component" value="Unassembled WGS sequence"/>
</dbReference>
<evidence type="ECO:0000313" key="2">
    <source>
        <dbReference type="Proteomes" id="UP000295600"/>
    </source>
</evidence>
<proteinExistence type="predicted"/>
<protein>
    <submittedName>
        <fullName evidence="1">Uncharacterized protein</fullName>
    </submittedName>
</protein>
<reference evidence="1 2" key="1">
    <citation type="submission" date="2019-03" db="EMBL/GenBank/DDBJ databases">
        <title>Genomic Encyclopedia of Type Strains, Phase IV (KMG-IV): sequencing the most valuable type-strain genomes for metagenomic binning, comparative biology and taxonomic classification.</title>
        <authorList>
            <person name="Goeker M."/>
        </authorList>
    </citation>
    <scope>NUCLEOTIDE SEQUENCE [LARGE SCALE GENOMIC DNA]</scope>
    <source>
        <strain evidence="1 2">DSM 23917</strain>
    </source>
</reference>
<dbReference type="EMBL" id="SLXB01000012">
    <property type="protein sequence ID" value="TCO91591.1"/>
    <property type="molecule type" value="Genomic_DNA"/>
</dbReference>
<gene>
    <name evidence="1" type="ORF">EV202_1125</name>
</gene>
<sequence>MCYPEVLLYMKALKCSINKWKEKSYIVFIQEEPLLKKA</sequence>
<evidence type="ECO:0000313" key="1">
    <source>
        <dbReference type="EMBL" id="TCO91591.1"/>
    </source>
</evidence>